<proteinExistence type="inferred from homology"/>
<evidence type="ECO:0000259" key="3">
    <source>
        <dbReference type="Pfam" id="PF07819"/>
    </source>
</evidence>
<evidence type="ECO:0000256" key="1">
    <source>
        <dbReference type="RuleBase" id="RU365011"/>
    </source>
</evidence>
<accession>D8RH74</accession>
<dbReference type="AlphaFoldDB" id="D8RH74"/>
<dbReference type="STRING" id="88036.D8RH74"/>
<evidence type="ECO:0000313" key="5">
    <source>
        <dbReference type="Proteomes" id="UP000001514"/>
    </source>
</evidence>
<dbReference type="EMBL" id="GL377579">
    <property type="protein sequence ID" value="EFJ28481.1"/>
    <property type="molecule type" value="Genomic_DNA"/>
</dbReference>
<keyword evidence="1" id="KW-0653">Protein transport</keyword>
<keyword evidence="1" id="KW-0812">Transmembrane</keyword>
<comment type="similarity">
    <text evidence="1">Belongs to the GPI inositol-deacylase family.</text>
</comment>
<name>D8RH74_SELML</name>
<comment type="subcellular location">
    <subcellularLocation>
        <location evidence="1">Endoplasmic reticulum membrane</location>
    </subcellularLocation>
</comment>
<keyword evidence="1" id="KW-0256">Endoplasmic reticulum</keyword>
<dbReference type="InterPro" id="IPR029058">
    <property type="entry name" value="AB_hydrolase_fold"/>
</dbReference>
<dbReference type="GO" id="GO:0015031">
    <property type="term" value="P:protein transport"/>
    <property type="evidence" value="ECO:0000318"/>
    <property type="project" value="GO_Central"/>
</dbReference>
<dbReference type="InterPro" id="IPR012908">
    <property type="entry name" value="PGAP1-ab_dom-like"/>
</dbReference>
<reference evidence="4 5" key="1">
    <citation type="journal article" date="2011" name="Science">
        <title>The Selaginella genome identifies genetic changes associated with the evolution of vascular plants.</title>
        <authorList>
            <person name="Banks J.A."/>
            <person name="Nishiyama T."/>
            <person name="Hasebe M."/>
            <person name="Bowman J.L."/>
            <person name="Gribskov M."/>
            <person name="dePamphilis C."/>
            <person name="Albert V.A."/>
            <person name="Aono N."/>
            <person name="Aoyama T."/>
            <person name="Ambrose B.A."/>
            <person name="Ashton N.W."/>
            <person name="Axtell M.J."/>
            <person name="Barker E."/>
            <person name="Barker M.S."/>
            <person name="Bennetzen J.L."/>
            <person name="Bonawitz N.D."/>
            <person name="Chapple C."/>
            <person name="Cheng C."/>
            <person name="Correa L.G."/>
            <person name="Dacre M."/>
            <person name="DeBarry J."/>
            <person name="Dreyer I."/>
            <person name="Elias M."/>
            <person name="Engstrom E.M."/>
            <person name="Estelle M."/>
            <person name="Feng L."/>
            <person name="Finet C."/>
            <person name="Floyd S.K."/>
            <person name="Frommer W.B."/>
            <person name="Fujita T."/>
            <person name="Gramzow L."/>
            <person name="Gutensohn M."/>
            <person name="Harholt J."/>
            <person name="Hattori M."/>
            <person name="Heyl A."/>
            <person name="Hirai T."/>
            <person name="Hiwatashi Y."/>
            <person name="Ishikawa M."/>
            <person name="Iwata M."/>
            <person name="Karol K.G."/>
            <person name="Koehler B."/>
            <person name="Kolukisaoglu U."/>
            <person name="Kubo M."/>
            <person name="Kurata T."/>
            <person name="Lalonde S."/>
            <person name="Li K."/>
            <person name="Li Y."/>
            <person name="Litt A."/>
            <person name="Lyons E."/>
            <person name="Manning G."/>
            <person name="Maruyama T."/>
            <person name="Michael T.P."/>
            <person name="Mikami K."/>
            <person name="Miyazaki S."/>
            <person name="Morinaga S."/>
            <person name="Murata T."/>
            <person name="Mueller-Roeber B."/>
            <person name="Nelson D.R."/>
            <person name="Obara M."/>
            <person name="Oguri Y."/>
            <person name="Olmstead R.G."/>
            <person name="Onodera N."/>
            <person name="Petersen B.L."/>
            <person name="Pils B."/>
            <person name="Prigge M."/>
            <person name="Rensing S.A."/>
            <person name="Riano-Pachon D.M."/>
            <person name="Roberts A.W."/>
            <person name="Sato Y."/>
            <person name="Scheller H.V."/>
            <person name="Schulz B."/>
            <person name="Schulz C."/>
            <person name="Shakirov E.V."/>
            <person name="Shibagaki N."/>
            <person name="Shinohara N."/>
            <person name="Shippen D.E."/>
            <person name="Soerensen I."/>
            <person name="Sotooka R."/>
            <person name="Sugimoto N."/>
            <person name="Sugita M."/>
            <person name="Sumikawa N."/>
            <person name="Tanurdzic M."/>
            <person name="Theissen G."/>
            <person name="Ulvskov P."/>
            <person name="Wakazuki S."/>
            <person name="Weng J.K."/>
            <person name="Willats W.W."/>
            <person name="Wipf D."/>
            <person name="Wolf P.G."/>
            <person name="Yang L."/>
            <person name="Zimmer A.D."/>
            <person name="Zhu Q."/>
            <person name="Mitros T."/>
            <person name="Hellsten U."/>
            <person name="Loque D."/>
            <person name="Otillar R."/>
            <person name="Salamov A."/>
            <person name="Schmutz J."/>
            <person name="Shapiro H."/>
            <person name="Lindquist E."/>
            <person name="Lucas S."/>
            <person name="Rokhsar D."/>
            <person name="Grigoriev I.V."/>
        </authorList>
    </citation>
    <scope>NUCLEOTIDE SEQUENCE [LARGE SCALE GENOMIC DNA]</scope>
</reference>
<dbReference type="Gramene" id="EFJ28481">
    <property type="protein sequence ID" value="EFJ28481"/>
    <property type="gene ID" value="SELMODRAFT_93381"/>
</dbReference>
<dbReference type="Proteomes" id="UP000001514">
    <property type="component" value="Unassembled WGS sequence"/>
</dbReference>
<keyword evidence="1" id="KW-0378">Hydrolase</keyword>
<feature type="transmembrane region" description="Helical" evidence="1">
    <location>
        <begin position="975"/>
        <end position="993"/>
    </location>
</feature>
<keyword evidence="1" id="KW-0472">Membrane</keyword>
<dbReference type="InParanoid" id="D8RH74"/>
<gene>
    <name evidence="4" type="ORF">SELMODRAFT_93381</name>
</gene>
<dbReference type="GO" id="GO:0006505">
    <property type="term" value="P:GPI anchor metabolic process"/>
    <property type="evidence" value="ECO:0000318"/>
    <property type="project" value="GO_Central"/>
</dbReference>
<feature type="transmembrane region" description="Helical" evidence="1">
    <location>
        <begin position="904"/>
        <end position="926"/>
    </location>
</feature>
<dbReference type="GO" id="GO:0005783">
    <property type="term" value="C:endoplasmic reticulum"/>
    <property type="evidence" value="ECO:0000318"/>
    <property type="project" value="GO_Central"/>
</dbReference>
<dbReference type="GO" id="GO:0005789">
    <property type="term" value="C:endoplasmic reticulum membrane"/>
    <property type="evidence" value="ECO:0007669"/>
    <property type="project" value="UniProtKB-SubCell"/>
</dbReference>
<feature type="transmembrane region" description="Helical" evidence="1">
    <location>
        <begin position="769"/>
        <end position="788"/>
    </location>
</feature>
<dbReference type="KEGG" id="smo:SELMODRAFT_93381"/>
<dbReference type="PANTHER" id="PTHR47346:SF1">
    <property type="entry name" value="GPI INOSITOL-DEACYLASE"/>
    <property type="match status" value="1"/>
</dbReference>
<dbReference type="SUPFAM" id="SSF53474">
    <property type="entry name" value="alpha/beta-Hydrolases"/>
    <property type="match status" value="1"/>
</dbReference>
<evidence type="ECO:0000313" key="4">
    <source>
        <dbReference type="EMBL" id="EFJ28481.1"/>
    </source>
</evidence>
<evidence type="ECO:0000256" key="2">
    <source>
        <dbReference type="SAM" id="MobiDB-lite"/>
    </source>
</evidence>
<dbReference type="FunCoup" id="D8RH74">
    <property type="interactions" value="1674"/>
</dbReference>
<comment type="function">
    <text evidence="1">Involved in inositol deacylation of GPI-anchored proteins which plays important roles in the quality control and ER-associated degradation of GPI-anchored proteins.</text>
</comment>
<keyword evidence="1" id="KW-1133">Transmembrane helix</keyword>
<dbReference type="Pfam" id="PF07819">
    <property type="entry name" value="PGAP1"/>
    <property type="match status" value="1"/>
</dbReference>
<feature type="domain" description="GPI inositol-deacylase PGAP1-like alpha/beta" evidence="3">
    <location>
        <begin position="87"/>
        <end position="377"/>
    </location>
</feature>
<sequence>MAVESGDPRSARIRWRVASAAAVAAAALLLGISGLMKALPNACVMTYMYPTYVPVPSGPGSPSGKYGLFLYHEGWKKIDFEQHLRRLAGVPVLFIPGNGGSYKQVRSLGAESDRAYNAGPQDKTYYQQSFFTPDEAGMSNDENLWGRESWDSPDHYVNRLDWFAVDLEGEHSALDGRILEEHTEYVVQAIHRVTRCQFFFDILDQYRESLRARSGGKRGNEDALPTSVIVVGHSMGGFVARAAVVHPELRKGTVQTVVTISSPHLLPPLALQPSLGHFFSRINKAWRMGYSSPRSRSGRPRPSSEAPLSDVIVISLPGGIYDYQVRSRMASLDTIVPATNSLTVGAPEMLNAWLSTEHQTILWCNQLVVQLAHTLLNVVDRQTGQAISSPRTRLAVFIARLRSAIPQTFGWLATADLMDDKESASGRNGDRDFHVDTSLVTVLAMDGRRRWLDIQKQAVHGRSNFVLVTNFAPCLGIRVHLWHGKSKKANDNAVEVTAKMVQLPSAPAPRQAEPGGQSEQASPSGILRLSADDLEGFRYITISVAPRPTVVGRPPPAASMAVGQFIDPRDGSAFLSAWSIFSSTYRSQSLHLNEKHPLVMNFSVSVGFGVLPLLMEVKTASCGISDRQQAGDSEVASKTRSSVLKQLTDLCKLRCFPPLAMLWDPYAGLQILPNLRVETIVSDSSTVLPGLKYGPHEASMVLLADPHCGYNITFKLAKSITVNRFLLTHASQIGGFMVVVLLYALSRQARAWELDTSFPSLYACLERNFMFPVPFLPLCFGPLFIYFFRTTIGGDIPPPYVQTSVMVRKVRAVPRLTTGIVATVLVFFVHPVLGLSVLLLAHTWSCHVALCRYVHLRVATADRPQADANSRRNGHHNGAKDDLDESSVVDTKSAALVHLESFKFFQGLLLLHFTATAMLLPSFIAWIQRPKVDRTLPWFLDSLLCFGVLLHGLYASSGGADTLSSFSRFEALRSYGLSVVFAVSGLYTYWAGLCLAPYRAFYAFAAIGLITSVMRYTDKNKGDCCSLYKSKRRHFHGH</sequence>
<feature type="region of interest" description="Disordered" evidence="2">
    <location>
        <begin position="865"/>
        <end position="885"/>
    </location>
</feature>
<dbReference type="GO" id="GO:0050185">
    <property type="term" value="F:phosphatidylinositol deacylase activity"/>
    <property type="evidence" value="ECO:0000318"/>
    <property type="project" value="GO_Central"/>
</dbReference>
<feature type="transmembrane region" description="Helical" evidence="1">
    <location>
        <begin position="816"/>
        <end position="840"/>
    </location>
</feature>
<protein>
    <recommendedName>
        <fullName evidence="1">GPI inositol-deacylase</fullName>
        <ecNumber evidence="1">3.1.-.-</ecNumber>
    </recommendedName>
</protein>
<dbReference type="EC" id="3.1.-.-" evidence="1"/>
<feature type="transmembrane region" description="Helical" evidence="1">
    <location>
        <begin position="1000"/>
        <end position="1017"/>
    </location>
</feature>
<keyword evidence="5" id="KW-1185">Reference proteome</keyword>
<dbReference type="eggNOG" id="KOG3724">
    <property type="taxonomic scope" value="Eukaryota"/>
</dbReference>
<dbReference type="OMA" id="FHEDIFF"/>
<dbReference type="HOGENOM" id="CLU_009749_0_0_1"/>
<feature type="transmembrane region" description="Helical" evidence="1">
    <location>
        <begin position="938"/>
        <end position="955"/>
    </location>
</feature>
<dbReference type="Gene3D" id="3.40.50.1820">
    <property type="entry name" value="alpha/beta hydrolase"/>
    <property type="match status" value="1"/>
</dbReference>
<dbReference type="PANTHER" id="PTHR47346">
    <property type="entry name" value="HYDROLASES, ACTING ON ESTER BOND"/>
    <property type="match status" value="1"/>
</dbReference>
<organism evidence="5">
    <name type="scientific">Selaginella moellendorffii</name>
    <name type="common">Spikemoss</name>
    <dbReference type="NCBI Taxonomy" id="88036"/>
    <lineage>
        <taxon>Eukaryota</taxon>
        <taxon>Viridiplantae</taxon>
        <taxon>Streptophyta</taxon>
        <taxon>Embryophyta</taxon>
        <taxon>Tracheophyta</taxon>
        <taxon>Lycopodiopsida</taxon>
        <taxon>Selaginellales</taxon>
        <taxon>Selaginellaceae</taxon>
        <taxon>Selaginella</taxon>
    </lineage>
</organism>
<feature type="region of interest" description="Disordered" evidence="2">
    <location>
        <begin position="505"/>
        <end position="525"/>
    </location>
</feature>
<keyword evidence="1" id="KW-0813">Transport</keyword>